<evidence type="ECO:0000313" key="3">
    <source>
        <dbReference type="Proteomes" id="UP000191691"/>
    </source>
</evidence>
<keyword evidence="3" id="KW-1185">Reference proteome</keyword>
<comment type="caution">
    <text evidence="2">The sequence shown here is derived from an EMBL/GenBank/DDBJ whole genome shotgun (WGS) entry which is preliminary data.</text>
</comment>
<protein>
    <submittedName>
        <fullName evidence="2">Uncharacterized protein</fullName>
    </submittedName>
</protein>
<dbReference type="AlphaFoldDB" id="A0A1V6VJD6"/>
<organism evidence="2 3">
    <name type="scientific">Penicillium nalgiovense</name>
    <dbReference type="NCBI Taxonomy" id="60175"/>
    <lineage>
        <taxon>Eukaryota</taxon>
        <taxon>Fungi</taxon>
        <taxon>Dikarya</taxon>
        <taxon>Ascomycota</taxon>
        <taxon>Pezizomycotina</taxon>
        <taxon>Eurotiomycetes</taxon>
        <taxon>Eurotiomycetidae</taxon>
        <taxon>Eurotiales</taxon>
        <taxon>Aspergillaceae</taxon>
        <taxon>Penicillium</taxon>
    </lineage>
</organism>
<evidence type="ECO:0000256" key="1">
    <source>
        <dbReference type="SAM" id="MobiDB-lite"/>
    </source>
</evidence>
<sequence length="43" mass="4671">MAGSKRNPPTNRGKQPAIILKEDDESHKQETAATLDPNTPTPD</sequence>
<gene>
    <name evidence="2" type="ORF">PENNAL_c0525G02938</name>
</gene>
<accession>A0A1V6VJD6</accession>
<dbReference type="EMBL" id="MOOB01000525">
    <property type="protein sequence ID" value="OQE50750.1"/>
    <property type="molecule type" value="Genomic_DNA"/>
</dbReference>
<evidence type="ECO:0000313" key="2">
    <source>
        <dbReference type="EMBL" id="OQE50750.1"/>
    </source>
</evidence>
<feature type="region of interest" description="Disordered" evidence="1">
    <location>
        <begin position="1"/>
        <end position="43"/>
    </location>
</feature>
<dbReference type="Proteomes" id="UP000191691">
    <property type="component" value="Unassembled WGS sequence"/>
</dbReference>
<name>A0A1V6VJD6_PENNA</name>
<proteinExistence type="predicted"/>
<feature type="compositionally biased region" description="Basic and acidic residues" evidence="1">
    <location>
        <begin position="20"/>
        <end position="30"/>
    </location>
</feature>
<reference evidence="3" key="1">
    <citation type="journal article" date="2017" name="Nat. Microbiol.">
        <title>Global analysis of biosynthetic gene clusters reveals vast potential of secondary metabolite production in Penicillium species.</title>
        <authorList>
            <person name="Nielsen J.C."/>
            <person name="Grijseels S."/>
            <person name="Prigent S."/>
            <person name="Ji B."/>
            <person name="Dainat J."/>
            <person name="Nielsen K.F."/>
            <person name="Frisvad J.C."/>
            <person name="Workman M."/>
            <person name="Nielsen J."/>
        </authorList>
    </citation>
    <scope>NUCLEOTIDE SEQUENCE [LARGE SCALE GENOMIC DNA]</scope>
    <source>
        <strain evidence="3">IBT 13039</strain>
    </source>
</reference>
<feature type="non-terminal residue" evidence="2">
    <location>
        <position position="43"/>
    </location>
</feature>